<evidence type="ECO:0000259" key="5">
    <source>
        <dbReference type="SMART" id="SM01382"/>
    </source>
</evidence>
<dbReference type="FunFam" id="2.40.50.140:FF:000020">
    <property type="entry name" value="60S ribosomal protein L2"/>
    <property type="match status" value="1"/>
</dbReference>
<organism evidence="7 8">
    <name type="scientific">Naegleria lovaniensis</name>
    <name type="common">Amoeba</name>
    <dbReference type="NCBI Taxonomy" id="51637"/>
    <lineage>
        <taxon>Eukaryota</taxon>
        <taxon>Discoba</taxon>
        <taxon>Heterolobosea</taxon>
        <taxon>Tetramitia</taxon>
        <taxon>Eutetramitia</taxon>
        <taxon>Vahlkampfiidae</taxon>
        <taxon>Naegleria</taxon>
    </lineage>
</organism>
<dbReference type="InterPro" id="IPR022669">
    <property type="entry name" value="Ribosomal_uL2_C"/>
</dbReference>
<dbReference type="Pfam" id="PF03947">
    <property type="entry name" value="Ribosomal_L2_C"/>
    <property type="match status" value="1"/>
</dbReference>
<reference evidence="7 8" key="1">
    <citation type="journal article" date="2018" name="BMC Genomics">
        <title>The genome of Naegleria lovaniensis, the basis for a comparative approach to unravel pathogenicity factors of the human pathogenic amoeba N. fowleri.</title>
        <authorList>
            <person name="Liechti N."/>
            <person name="Schurch N."/>
            <person name="Bruggmann R."/>
            <person name="Wittwer M."/>
        </authorList>
    </citation>
    <scope>NUCLEOTIDE SEQUENCE [LARGE SCALE GENOMIC DNA]</scope>
    <source>
        <strain evidence="7 8">ATCC 30569</strain>
    </source>
</reference>
<evidence type="ECO:0000313" key="8">
    <source>
        <dbReference type="Proteomes" id="UP000816034"/>
    </source>
</evidence>
<accession>A0AA88GK56</accession>
<dbReference type="InterPro" id="IPR014722">
    <property type="entry name" value="Rib_uL2_dom2"/>
</dbReference>
<dbReference type="GO" id="GO:0022625">
    <property type="term" value="C:cytosolic large ribosomal subunit"/>
    <property type="evidence" value="ECO:0007669"/>
    <property type="project" value="TreeGrafter"/>
</dbReference>
<keyword evidence="2" id="KW-0689">Ribosomal protein</keyword>
<evidence type="ECO:0000256" key="2">
    <source>
        <dbReference type="ARBA" id="ARBA00022980"/>
    </source>
</evidence>
<dbReference type="PROSITE" id="PS00467">
    <property type="entry name" value="RIBOSOMAL_L2"/>
    <property type="match status" value="1"/>
</dbReference>
<proteinExistence type="inferred from homology"/>
<feature type="region of interest" description="Disordered" evidence="4">
    <location>
        <begin position="1"/>
        <end position="41"/>
    </location>
</feature>
<feature type="domain" description="Large ribosomal subunit protein uL2 RNA-binding" evidence="6">
    <location>
        <begin position="1077"/>
        <end position="1157"/>
    </location>
</feature>
<evidence type="ECO:0008006" key="9">
    <source>
        <dbReference type="Google" id="ProtNLM"/>
    </source>
</evidence>
<comment type="similarity">
    <text evidence="1">Belongs to the universal ribosomal protein uL2 family.</text>
</comment>
<dbReference type="SUPFAM" id="SSF50249">
    <property type="entry name" value="Nucleic acid-binding proteins"/>
    <property type="match status" value="1"/>
</dbReference>
<dbReference type="SUPFAM" id="SSF50104">
    <property type="entry name" value="Translation proteins SH3-like domain"/>
    <property type="match status" value="1"/>
</dbReference>
<name>A0AA88GK56_NAELO</name>
<feature type="region of interest" description="Disordered" evidence="4">
    <location>
        <begin position="1275"/>
        <end position="1295"/>
    </location>
</feature>
<dbReference type="Pfam" id="PF00181">
    <property type="entry name" value="Ribosomal_L2_N"/>
    <property type="match status" value="1"/>
</dbReference>
<dbReference type="Gene3D" id="2.40.50.140">
    <property type="entry name" value="Nucleic acid-binding proteins"/>
    <property type="match status" value="1"/>
</dbReference>
<evidence type="ECO:0000256" key="3">
    <source>
        <dbReference type="ARBA" id="ARBA00023274"/>
    </source>
</evidence>
<dbReference type="InterPro" id="IPR022666">
    <property type="entry name" value="Ribosomal_uL2_RNA-bd_dom"/>
</dbReference>
<dbReference type="InterPro" id="IPR014726">
    <property type="entry name" value="Ribosomal_uL2_dom3"/>
</dbReference>
<dbReference type="GO" id="GO:0002181">
    <property type="term" value="P:cytoplasmic translation"/>
    <property type="evidence" value="ECO:0007669"/>
    <property type="project" value="TreeGrafter"/>
</dbReference>
<dbReference type="GeneID" id="68100678"/>
<dbReference type="InterPro" id="IPR036322">
    <property type="entry name" value="WD40_repeat_dom_sf"/>
</dbReference>
<feature type="region of interest" description="Disordered" evidence="4">
    <location>
        <begin position="370"/>
        <end position="429"/>
    </location>
</feature>
<gene>
    <name evidence="7" type="ORF">C9374_008224</name>
</gene>
<dbReference type="EMBL" id="PYSW02000032">
    <property type="protein sequence ID" value="KAG2378585.1"/>
    <property type="molecule type" value="Genomic_DNA"/>
</dbReference>
<dbReference type="RefSeq" id="XP_044545847.1">
    <property type="nucleotide sequence ID" value="XM_044698277.1"/>
</dbReference>
<dbReference type="PANTHER" id="PTHR13691:SF16">
    <property type="entry name" value="LARGE RIBOSOMAL SUBUNIT PROTEIN UL2"/>
    <property type="match status" value="1"/>
</dbReference>
<feature type="domain" description="Large ribosomal subunit protein uL2 C-terminal" evidence="5">
    <location>
        <begin position="1163"/>
        <end position="1298"/>
    </location>
</feature>
<dbReference type="InterPro" id="IPR022671">
    <property type="entry name" value="Ribosomal_uL2_CS"/>
</dbReference>
<dbReference type="InterPro" id="IPR023672">
    <property type="entry name" value="Ribosomal_uL2_arc_euk"/>
</dbReference>
<dbReference type="SMART" id="SM01383">
    <property type="entry name" value="Ribosomal_L2"/>
    <property type="match status" value="1"/>
</dbReference>
<dbReference type="Proteomes" id="UP000816034">
    <property type="component" value="Unassembled WGS sequence"/>
</dbReference>
<comment type="caution">
    <text evidence="7">The sequence shown here is derived from an EMBL/GenBank/DDBJ whole genome shotgun (WGS) entry which is preliminary data.</text>
</comment>
<dbReference type="GO" id="GO:0003735">
    <property type="term" value="F:structural constituent of ribosome"/>
    <property type="evidence" value="ECO:0007669"/>
    <property type="project" value="InterPro"/>
</dbReference>
<dbReference type="SMART" id="SM01382">
    <property type="entry name" value="Ribosomal_L2_C"/>
    <property type="match status" value="1"/>
</dbReference>
<feature type="compositionally biased region" description="Polar residues" evidence="4">
    <location>
        <begin position="7"/>
        <end position="17"/>
    </location>
</feature>
<dbReference type="InterPro" id="IPR008991">
    <property type="entry name" value="Translation_prot_SH3-like_sf"/>
</dbReference>
<keyword evidence="3" id="KW-0687">Ribonucleoprotein</keyword>
<evidence type="ECO:0000256" key="1">
    <source>
        <dbReference type="ARBA" id="ARBA00005636"/>
    </source>
</evidence>
<evidence type="ECO:0000313" key="7">
    <source>
        <dbReference type="EMBL" id="KAG2378585.1"/>
    </source>
</evidence>
<dbReference type="InterPro" id="IPR002171">
    <property type="entry name" value="Ribosomal_uL2"/>
</dbReference>
<dbReference type="Gene3D" id="2.30.30.30">
    <property type="match status" value="1"/>
</dbReference>
<dbReference type="PANTHER" id="PTHR13691">
    <property type="entry name" value="RIBOSOMAL PROTEIN L2"/>
    <property type="match status" value="1"/>
</dbReference>
<dbReference type="NCBIfam" id="NF007180">
    <property type="entry name" value="PRK09612.1"/>
    <property type="match status" value="1"/>
</dbReference>
<protein>
    <recommendedName>
        <fullName evidence="9">Ribosomal protein L2 C-terminal domain-containing protein</fullName>
    </recommendedName>
</protein>
<evidence type="ECO:0000256" key="4">
    <source>
        <dbReference type="SAM" id="MobiDB-lite"/>
    </source>
</evidence>
<dbReference type="GO" id="GO:0003723">
    <property type="term" value="F:RNA binding"/>
    <property type="evidence" value="ECO:0007669"/>
    <property type="project" value="InterPro"/>
</dbReference>
<dbReference type="SUPFAM" id="SSF50978">
    <property type="entry name" value="WD40 repeat-like"/>
    <property type="match status" value="1"/>
</dbReference>
<keyword evidence="8" id="KW-1185">Reference proteome</keyword>
<feature type="compositionally biased region" description="Polar residues" evidence="4">
    <location>
        <begin position="30"/>
        <end position="41"/>
    </location>
</feature>
<sequence length="1327" mass="150238">MSEERLSSSPPMQSSLFLNMEDVSDEEPIPNNSEPTSIFINNDQIGKANAGSSSSLEDNNASPDKYGSFIEEFNARNSFPNSIKWCKENNSIALLTNNSICVVNTNTDKRGMIVLHKETESEDGVVTTNHEPVRTSTHFKDRSVIHPSMFVRFLPSCFRSIGWSPPVPSNNATKASVINNFGCLLCCSTSDNNCKIYKKPNFSFSTHWELVCDVRSILQDNDKNLQAIEKEHQISSPLQNIMPPPSQAFVAVAKKTRIHSSKKNSSVMSVEQQFFAEFYKNFTEESGFDPSKKEYQVGYRKWTDEEQKVYDKVLKSTLEAYKSRMEEFNISKESITKNLYIKLRTKMRKDKEKGERSDVVCNIYSPEKEKAESTKKKSKKSKTQEIDATNNEESNESEEISNKRKLNETQEPLESEEQQTDKSKKPKRLYFTRGSARAKDEELSQQDYFHRLTLSEILCFDFSTSFTNLNAESKKRAFYLVCGSKSGFISVFSVMQTIDEKVDIQLIGYHKVFSTFISIVKFLPSAESENYFRVVCASSSGELKFLKIPKEFNQNIEKREDLLSVSDMSQQQFSQYFHEDGLPVIAIEPLFVSSKTSSENDQDTLYIAYAKAKKFFICKFSINAGGDMTLKWRKSYSCQDHIISSISLQQVSIACTQTHCNLNAIMVYTSSLDGSLVQWKIVEHPQPHIDSSAQTPDKYISVTIIPKRSDLPIWGCSLSPNHTLAAIAVERPPLKEIRIDFEHRSKTRIYIIPLFMYAIRAIYQIPQDQQIPSAHIIDYFTTKITKGLTCREQLFDIAACLTQPDMSHVVEAILDRSFEHATTNQDWNLKKSIYFLYSNICTEATLLENDPKYLLLQKKITLGNCIRHFYATELLDFLTKQESNKKTQLLLCDWLLLYYDSIIKKYYWSASSYQTQAPLPSHNCIDKDEVATLTDNVAMIRNLKTITQALTTTEDPSSNMPVLHFALTLHSFFSNNPKLDGTNTENTFTLLRSIATEQFVPPPRDTCPICSPSHPSNLPMQLGAQFTHSTCPKHHPITRDTFTFEIIRDPVYDSVQCRACAKTNTTMGKRIRAQRKGNGAGPYKTRSIHKIAKPQYRKWDFSEREGFMKGVVRQILHEPGRGAPLAEVVFRDPLKPKKDIQHFLAPEGLYTGQFVFCGKKAELKIGNVLPIGNLPEGTVCCNVERKTGDRGALARAAGESAVIIAHSEDGKTRVKLPSGVKKTLPSDNRATVGVIACGGKTERPVLKASTNYFRFKAKGRKQWPRVRGVAMNPVEHPHGGGNHQHIGKPSTVSRWTPAGRKVGLIAARRTGRIRGGKQIINQVEKFD</sequence>
<evidence type="ECO:0000259" key="6">
    <source>
        <dbReference type="SMART" id="SM01383"/>
    </source>
</evidence>
<dbReference type="FunFam" id="2.30.30.30:FF:000006">
    <property type="entry name" value="60S ribosomal protein L8"/>
    <property type="match status" value="1"/>
</dbReference>
<dbReference type="InterPro" id="IPR012340">
    <property type="entry name" value="NA-bd_OB-fold"/>
</dbReference>
<dbReference type="FunFam" id="4.10.950.10:FF:000002">
    <property type="entry name" value="60S ribosomal protein L2"/>
    <property type="match status" value="1"/>
</dbReference>
<dbReference type="Gene3D" id="4.10.950.10">
    <property type="entry name" value="Ribosomal protein L2, domain 3"/>
    <property type="match status" value="1"/>
</dbReference>